<dbReference type="InterPro" id="IPR000705">
    <property type="entry name" value="Galactokinase"/>
</dbReference>
<evidence type="ECO:0000256" key="2">
    <source>
        <dbReference type="ARBA" id="ARBA00022679"/>
    </source>
</evidence>
<name>A0ABY6L426_9ARAC</name>
<dbReference type="SUPFAM" id="SSF54211">
    <property type="entry name" value="Ribosomal protein S5 domain 2-like"/>
    <property type="match status" value="1"/>
</dbReference>
<feature type="domain" description="Galactokinase N-terminal" evidence="8">
    <location>
        <begin position="27"/>
        <end position="74"/>
    </location>
</feature>
<dbReference type="PANTHER" id="PTHR10457">
    <property type="entry name" value="MEVALONATE KINASE/GALACTOKINASE"/>
    <property type="match status" value="1"/>
</dbReference>
<feature type="domain" description="GHMP kinase N-terminal" evidence="6">
    <location>
        <begin position="120"/>
        <end position="204"/>
    </location>
</feature>
<dbReference type="PRINTS" id="PR00959">
    <property type="entry name" value="MEVGALKINASE"/>
</dbReference>
<evidence type="ECO:0000256" key="1">
    <source>
        <dbReference type="ARBA" id="ARBA00006566"/>
    </source>
</evidence>
<evidence type="ECO:0000259" key="8">
    <source>
        <dbReference type="Pfam" id="PF10509"/>
    </source>
</evidence>
<dbReference type="InterPro" id="IPR036554">
    <property type="entry name" value="GHMP_kinase_C_sf"/>
</dbReference>
<accession>A0ABY6L426</accession>
<evidence type="ECO:0000313" key="9">
    <source>
        <dbReference type="EMBL" id="UYV75903.1"/>
    </source>
</evidence>
<dbReference type="InterPro" id="IPR006206">
    <property type="entry name" value="Mevalonate/galactokinase"/>
</dbReference>
<dbReference type="PIRSF" id="PIRSF000530">
    <property type="entry name" value="Galactokinase"/>
    <property type="match status" value="1"/>
</dbReference>
<keyword evidence="4" id="KW-0418">Kinase</keyword>
<keyword evidence="3" id="KW-0547">Nucleotide-binding</keyword>
<feature type="domain" description="GHMP kinase C-terminal" evidence="7">
    <location>
        <begin position="366"/>
        <end position="433"/>
    </location>
</feature>
<evidence type="ECO:0000259" key="6">
    <source>
        <dbReference type="Pfam" id="PF00288"/>
    </source>
</evidence>
<dbReference type="Pfam" id="PF00288">
    <property type="entry name" value="GHMP_kinases_N"/>
    <property type="match status" value="1"/>
</dbReference>
<dbReference type="InterPro" id="IPR014721">
    <property type="entry name" value="Ribsml_uS5_D2-typ_fold_subgr"/>
</dbReference>
<dbReference type="Gene3D" id="1.20.1440.340">
    <property type="match status" value="1"/>
</dbReference>
<dbReference type="PROSITE" id="PS00106">
    <property type="entry name" value="GALACTOKINASE"/>
    <property type="match status" value="1"/>
</dbReference>
<dbReference type="PANTHER" id="PTHR10457:SF7">
    <property type="entry name" value="GALACTOKINASE-RELATED"/>
    <property type="match status" value="1"/>
</dbReference>
<dbReference type="InterPro" id="IPR006204">
    <property type="entry name" value="GHMP_kinase_N_dom"/>
</dbReference>
<dbReference type="Gene3D" id="3.30.70.3170">
    <property type="match status" value="1"/>
</dbReference>
<dbReference type="Pfam" id="PF08544">
    <property type="entry name" value="GHMP_kinases_C"/>
    <property type="match status" value="1"/>
</dbReference>
<evidence type="ECO:0000256" key="4">
    <source>
        <dbReference type="ARBA" id="ARBA00022777"/>
    </source>
</evidence>
<proteinExistence type="inferred from homology"/>
<dbReference type="Gene3D" id="3.30.230.10">
    <property type="match status" value="1"/>
</dbReference>
<evidence type="ECO:0000313" key="10">
    <source>
        <dbReference type="Proteomes" id="UP001235939"/>
    </source>
</evidence>
<dbReference type="Proteomes" id="UP001235939">
    <property type="component" value="Chromosome 13"/>
</dbReference>
<dbReference type="PRINTS" id="PR00473">
    <property type="entry name" value="GALCTOKINASE"/>
</dbReference>
<protein>
    <submittedName>
        <fullName evidence="9">GALK2</fullName>
    </submittedName>
</protein>
<dbReference type="SUPFAM" id="SSF55060">
    <property type="entry name" value="GHMP Kinase, C-terminal domain"/>
    <property type="match status" value="1"/>
</dbReference>
<dbReference type="Pfam" id="PF10509">
    <property type="entry name" value="GalKase_gal_bdg"/>
    <property type="match status" value="1"/>
</dbReference>
<dbReference type="InterPro" id="IPR006203">
    <property type="entry name" value="GHMP_knse_ATP-bd_CS"/>
</dbReference>
<dbReference type="InterPro" id="IPR013750">
    <property type="entry name" value="GHMP_kinase_C_dom"/>
</dbReference>
<gene>
    <name evidence="9" type="ORF">LAZ67_13001746</name>
</gene>
<evidence type="ECO:0000259" key="7">
    <source>
        <dbReference type="Pfam" id="PF08544"/>
    </source>
</evidence>
<comment type="similarity">
    <text evidence="1">Belongs to the GHMP kinase family. GalK subfamily.</text>
</comment>
<organism evidence="9 10">
    <name type="scientific">Cordylochernes scorpioides</name>
    <dbReference type="NCBI Taxonomy" id="51811"/>
    <lineage>
        <taxon>Eukaryota</taxon>
        <taxon>Metazoa</taxon>
        <taxon>Ecdysozoa</taxon>
        <taxon>Arthropoda</taxon>
        <taxon>Chelicerata</taxon>
        <taxon>Arachnida</taxon>
        <taxon>Pseudoscorpiones</taxon>
        <taxon>Cheliferoidea</taxon>
        <taxon>Chernetidae</taxon>
        <taxon>Cordylochernes</taxon>
    </lineage>
</organism>
<evidence type="ECO:0000256" key="3">
    <source>
        <dbReference type="ARBA" id="ARBA00022741"/>
    </source>
</evidence>
<dbReference type="InterPro" id="IPR019741">
    <property type="entry name" value="Galactokinase_CS"/>
</dbReference>
<dbReference type="NCBIfam" id="TIGR00131">
    <property type="entry name" value="gal_kin"/>
    <property type="match status" value="1"/>
</dbReference>
<dbReference type="InterPro" id="IPR020568">
    <property type="entry name" value="Ribosomal_Su5_D2-typ_SF"/>
</dbReference>
<evidence type="ECO:0000256" key="5">
    <source>
        <dbReference type="ARBA" id="ARBA00022840"/>
    </source>
</evidence>
<sequence length="472" mass="51488">MTPPALPPVESLTSQSPAWESLSPLVEEYKKVYGELPDHVVRVPGRVNLIGEHIDYNGFNVLPMAIEKYITVVLKGNQTGRLRLHNTASSRYSSYETELSAAVEIDSKTPSWHNYFLCGVKGVLEAHSCHGEEASRGLDAVVSGTVPPSAGLSSSSALVCAAALATCVVHKIELSKVELSELCAKSERYIGTQGGGMDQAIAFLAQPGVAMMIDFNPIRTQPVQIPPGLSFVVAHTGVEMNKSASAHFNSRVVECQIAAKVLAKQKGLPWCGKLRLAQLLEDLEIPLEESPALVKQHLHKSPYTLEELCHLFQLNPQQFQQLCLTPNTTHLTHFKLYQRALHVYEEALRVQKFRAMCQEESPSAEVMGQLMIDSHNSLQELYECSHPELDLLVECAVKAGALGSRLTGAGWGGCTVSLVPQDKVQEFMQTLESLYYSRSEHLQSVMATTVFSSLPGGGATVYNLVPANNGSH</sequence>
<reference evidence="9 10" key="1">
    <citation type="submission" date="2022-01" db="EMBL/GenBank/DDBJ databases">
        <title>A chromosomal length assembly of Cordylochernes scorpioides.</title>
        <authorList>
            <person name="Zeh D."/>
            <person name="Zeh J."/>
        </authorList>
    </citation>
    <scope>NUCLEOTIDE SEQUENCE [LARGE SCALE GENOMIC DNA]</scope>
    <source>
        <strain evidence="9">IN4F17</strain>
        <tissue evidence="9">Whole Body</tissue>
    </source>
</reference>
<dbReference type="InterPro" id="IPR019539">
    <property type="entry name" value="GalKase_N"/>
</dbReference>
<keyword evidence="5" id="KW-0067">ATP-binding</keyword>
<keyword evidence="10" id="KW-1185">Reference proteome</keyword>
<dbReference type="PROSITE" id="PS00627">
    <property type="entry name" value="GHMP_KINASES_ATP"/>
    <property type="match status" value="1"/>
</dbReference>
<dbReference type="EMBL" id="CP092875">
    <property type="protein sequence ID" value="UYV75903.1"/>
    <property type="molecule type" value="Genomic_DNA"/>
</dbReference>
<keyword evidence="2" id="KW-0808">Transferase</keyword>